<protein>
    <recommendedName>
        <fullName evidence="4">Zn(2)-C6 fungal-type domain-containing protein</fullName>
    </recommendedName>
</protein>
<dbReference type="GO" id="GO:0005634">
    <property type="term" value="C:nucleus"/>
    <property type="evidence" value="ECO:0007669"/>
    <property type="project" value="UniProtKB-SubCell"/>
</dbReference>
<name>A0A9P4NDX2_9PEZI</name>
<feature type="compositionally biased region" description="Polar residues" evidence="3">
    <location>
        <begin position="317"/>
        <end position="332"/>
    </location>
</feature>
<dbReference type="PANTHER" id="PTHR37534:SF43">
    <property type="entry name" value="FINGER DOMAIN PROTEIN, PUTATIVE (AFU_ORTHOLOGUE AFUA_1G01850)-RELATED"/>
    <property type="match status" value="1"/>
</dbReference>
<evidence type="ECO:0000256" key="2">
    <source>
        <dbReference type="ARBA" id="ARBA00023242"/>
    </source>
</evidence>
<feature type="compositionally biased region" description="Low complexity" evidence="3">
    <location>
        <begin position="130"/>
        <end position="146"/>
    </location>
</feature>
<evidence type="ECO:0000313" key="6">
    <source>
        <dbReference type="Proteomes" id="UP000800235"/>
    </source>
</evidence>
<dbReference type="Proteomes" id="UP000800235">
    <property type="component" value="Unassembled WGS sequence"/>
</dbReference>
<dbReference type="SUPFAM" id="SSF57701">
    <property type="entry name" value="Zn2/Cys6 DNA-binding domain"/>
    <property type="match status" value="1"/>
</dbReference>
<keyword evidence="6" id="KW-1185">Reference proteome</keyword>
<feature type="region of interest" description="Disordered" evidence="3">
    <location>
        <begin position="57"/>
        <end position="361"/>
    </location>
</feature>
<dbReference type="GO" id="GO:0000976">
    <property type="term" value="F:transcription cis-regulatory region binding"/>
    <property type="evidence" value="ECO:0007669"/>
    <property type="project" value="TreeGrafter"/>
</dbReference>
<feature type="compositionally biased region" description="Polar residues" evidence="3">
    <location>
        <begin position="101"/>
        <end position="111"/>
    </location>
</feature>
<dbReference type="PROSITE" id="PS50048">
    <property type="entry name" value="ZN2_CY6_FUNGAL_2"/>
    <property type="match status" value="1"/>
</dbReference>
<feature type="compositionally biased region" description="Polar residues" evidence="3">
    <location>
        <begin position="82"/>
        <end position="91"/>
    </location>
</feature>
<evidence type="ECO:0000256" key="3">
    <source>
        <dbReference type="SAM" id="MobiDB-lite"/>
    </source>
</evidence>
<evidence type="ECO:0000256" key="1">
    <source>
        <dbReference type="ARBA" id="ARBA00004123"/>
    </source>
</evidence>
<proteinExistence type="predicted"/>
<sequence length="871" mass="97053">MPRPKKEGAPEPKKRSRTGCWPCKARKVKCGEEKPKCVNCERQGETCDYSIRLNWGGRTKKSEGATGATGTQEHTFAFDSRSAGNSPSTIVFPSPEALTGYSLSATSSPSRPNFDFSPKPHPIRHARSHSNLSVPGSDSSSSVIDPDLIRSGHSHSRSHNAIGQDFRGSKHLDPNNKLQAGLAPSVPRTQITSAPSEGRPFTFRPSMEYPSPSISSLASPSFSGEMNLPSRDSPAAMLPPFRPIPSVSPPTRSHTFSEEPPSAIDHRSKRMRFGANVDGSPSHDSPVPFDPSLDGSDSKPSIGDVPSPNMAFLTPYSPFNSGTPLTPGSSIASDEASRHSARSTSGLAPYQTVQIPREPPDLKRLSVSSLLADPQEEVRPYRPSPRQYPITSTVERTTTYGYDMGRPDLDTPKNDDANAIMIFSPPVSRENTLMDFSAGIDHSTTEVGSRARDMAFESGGYYVKPVPIKIPQSLEPLPPALLENRMNLLYFHHFLNHTARILVPHDCEQNPFRMILPQMALHDEDLLNLLLAYSASHRARLLHQPEPSNRVALWVMDVFPKLRRALMGDEPITIQHLASAIMLASLEILSPYAFEVKIHWRDHLNLARQMIIARGVPQRYQTQDKVSWFLSRWFAYLDVMGSMSGRKNDRPLNTVYWADDALEGDGDFQIDCLSGFTTRCVKILARVAELVKTCEDDRLDQNNSVRNEWRPLPHIVVQAEQLKHDLRESREHIYKPCPFRSEADTESEVGWDSLEIIATNEMFHWAGLIHLDRRVLNIPMDDQEVQIAVREIVGGLYKIRPGSTTEANILFPLFTAGCNALDMAQREKIMSRLTVVETFGMTHMGRAAKLMQMVWDTGKPWESLVVDEFVG</sequence>
<organism evidence="5 6">
    <name type="scientific">Tothia fuscella</name>
    <dbReference type="NCBI Taxonomy" id="1048955"/>
    <lineage>
        <taxon>Eukaryota</taxon>
        <taxon>Fungi</taxon>
        <taxon>Dikarya</taxon>
        <taxon>Ascomycota</taxon>
        <taxon>Pezizomycotina</taxon>
        <taxon>Dothideomycetes</taxon>
        <taxon>Pleosporomycetidae</taxon>
        <taxon>Venturiales</taxon>
        <taxon>Cylindrosympodiaceae</taxon>
        <taxon>Tothia</taxon>
    </lineage>
</organism>
<dbReference type="Gene3D" id="4.10.240.10">
    <property type="entry name" value="Zn(2)-C6 fungal-type DNA-binding domain"/>
    <property type="match status" value="1"/>
</dbReference>
<dbReference type="Pfam" id="PF11951">
    <property type="entry name" value="Fungal_trans_2"/>
    <property type="match status" value="1"/>
</dbReference>
<evidence type="ECO:0000259" key="4">
    <source>
        <dbReference type="PROSITE" id="PS50048"/>
    </source>
</evidence>
<gene>
    <name evidence="5" type="ORF">EJ08DRAFT_703641</name>
</gene>
<accession>A0A9P4NDX2</accession>
<dbReference type="EMBL" id="MU007158">
    <property type="protein sequence ID" value="KAF2416431.1"/>
    <property type="molecule type" value="Genomic_DNA"/>
</dbReference>
<dbReference type="GO" id="GO:0000981">
    <property type="term" value="F:DNA-binding transcription factor activity, RNA polymerase II-specific"/>
    <property type="evidence" value="ECO:0007669"/>
    <property type="project" value="InterPro"/>
</dbReference>
<dbReference type="CDD" id="cd00067">
    <property type="entry name" value="GAL4"/>
    <property type="match status" value="1"/>
</dbReference>
<evidence type="ECO:0000313" key="5">
    <source>
        <dbReference type="EMBL" id="KAF2416431.1"/>
    </source>
</evidence>
<dbReference type="InterPro" id="IPR001138">
    <property type="entry name" value="Zn2Cys6_DnaBD"/>
</dbReference>
<dbReference type="GO" id="GO:0045944">
    <property type="term" value="P:positive regulation of transcription by RNA polymerase II"/>
    <property type="evidence" value="ECO:0007669"/>
    <property type="project" value="TreeGrafter"/>
</dbReference>
<keyword evidence="2" id="KW-0539">Nucleus</keyword>
<feature type="compositionally biased region" description="Low complexity" evidence="3">
    <location>
        <begin position="210"/>
        <end position="223"/>
    </location>
</feature>
<comment type="caution">
    <text evidence="5">The sequence shown here is derived from an EMBL/GenBank/DDBJ whole genome shotgun (WGS) entry which is preliminary data.</text>
</comment>
<comment type="subcellular location">
    <subcellularLocation>
        <location evidence="1">Nucleus</location>
    </subcellularLocation>
</comment>
<dbReference type="InterPro" id="IPR036864">
    <property type="entry name" value="Zn2-C6_fun-type_DNA-bd_sf"/>
</dbReference>
<dbReference type="PROSITE" id="PS00463">
    <property type="entry name" value="ZN2_CY6_FUNGAL_1"/>
    <property type="match status" value="1"/>
</dbReference>
<dbReference type="AlphaFoldDB" id="A0A9P4NDX2"/>
<dbReference type="Pfam" id="PF00172">
    <property type="entry name" value="Zn_clus"/>
    <property type="match status" value="1"/>
</dbReference>
<feature type="compositionally biased region" description="Polar residues" evidence="3">
    <location>
        <begin position="342"/>
        <end position="354"/>
    </location>
</feature>
<reference evidence="5" key="1">
    <citation type="journal article" date="2020" name="Stud. Mycol.">
        <title>101 Dothideomycetes genomes: a test case for predicting lifestyles and emergence of pathogens.</title>
        <authorList>
            <person name="Haridas S."/>
            <person name="Albert R."/>
            <person name="Binder M."/>
            <person name="Bloem J."/>
            <person name="Labutti K."/>
            <person name="Salamov A."/>
            <person name="Andreopoulos B."/>
            <person name="Baker S."/>
            <person name="Barry K."/>
            <person name="Bills G."/>
            <person name="Bluhm B."/>
            <person name="Cannon C."/>
            <person name="Castanera R."/>
            <person name="Culley D."/>
            <person name="Daum C."/>
            <person name="Ezra D."/>
            <person name="Gonzalez J."/>
            <person name="Henrissat B."/>
            <person name="Kuo A."/>
            <person name="Liang C."/>
            <person name="Lipzen A."/>
            <person name="Lutzoni F."/>
            <person name="Magnuson J."/>
            <person name="Mondo S."/>
            <person name="Nolan M."/>
            <person name="Ohm R."/>
            <person name="Pangilinan J."/>
            <person name="Park H.-J."/>
            <person name="Ramirez L."/>
            <person name="Alfaro M."/>
            <person name="Sun H."/>
            <person name="Tritt A."/>
            <person name="Yoshinaga Y."/>
            <person name="Zwiers L.-H."/>
            <person name="Turgeon B."/>
            <person name="Goodwin S."/>
            <person name="Spatafora J."/>
            <person name="Crous P."/>
            <person name="Grigoriev I."/>
        </authorList>
    </citation>
    <scope>NUCLEOTIDE SEQUENCE</scope>
    <source>
        <strain evidence="5">CBS 130266</strain>
    </source>
</reference>
<dbReference type="SMART" id="SM00066">
    <property type="entry name" value="GAL4"/>
    <property type="match status" value="1"/>
</dbReference>
<feature type="domain" description="Zn(2)-C6 fungal-type" evidence="4">
    <location>
        <begin position="19"/>
        <end position="49"/>
    </location>
</feature>
<dbReference type="GO" id="GO:0008270">
    <property type="term" value="F:zinc ion binding"/>
    <property type="evidence" value="ECO:0007669"/>
    <property type="project" value="InterPro"/>
</dbReference>
<dbReference type="OrthoDB" id="5229455at2759"/>
<dbReference type="InterPro" id="IPR021858">
    <property type="entry name" value="Fun_TF"/>
</dbReference>
<dbReference type="PANTHER" id="PTHR37534">
    <property type="entry name" value="TRANSCRIPTIONAL ACTIVATOR PROTEIN UGA3"/>
    <property type="match status" value="1"/>
</dbReference>